<dbReference type="InterPro" id="IPR006330">
    <property type="entry name" value="Ado/ade_deaminase"/>
</dbReference>
<dbReference type="GO" id="GO:0006154">
    <property type="term" value="P:adenosine catabolic process"/>
    <property type="evidence" value="ECO:0007669"/>
    <property type="project" value="TreeGrafter"/>
</dbReference>
<comment type="similarity">
    <text evidence="2">Belongs to the metallo-dependent hydrolases superfamily. Adenosine and AMP deaminases family.</text>
</comment>
<dbReference type="AlphaFoldDB" id="B0VHB3"/>
<dbReference type="InterPro" id="IPR001365">
    <property type="entry name" value="A_deaminase_dom"/>
</dbReference>
<dbReference type="SUPFAM" id="SSF51556">
    <property type="entry name" value="Metallo-dependent hydrolases"/>
    <property type="match status" value="1"/>
</dbReference>
<keyword evidence="4" id="KW-0479">Metal-binding</keyword>
<dbReference type="HOGENOM" id="CLU_396751_0_0_0"/>
<dbReference type="EC" id="3.5.4.4" evidence="3"/>
<dbReference type="OrthoDB" id="105475at2"/>
<proteinExistence type="inferred from homology"/>
<evidence type="ECO:0000256" key="2">
    <source>
        <dbReference type="ARBA" id="ARBA00006676"/>
    </source>
</evidence>
<feature type="domain" description="Adenosine deaminase" evidence="7">
    <location>
        <begin position="403"/>
        <end position="679"/>
    </location>
</feature>
<evidence type="ECO:0000259" key="8">
    <source>
        <dbReference type="Pfam" id="PF09623"/>
    </source>
</evidence>
<feature type="domain" description="CRISPR system ring nuclease SSO2081-like" evidence="8">
    <location>
        <begin position="85"/>
        <end position="164"/>
    </location>
</feature>
<sequence length="687" mass="78906">MSQLIVSMGKTSHLIAEVVGFLNYQQYPLYCNHKNFEALQAEIDENQLKPVTSITMICTEDSFTTSKQEVENWLTAQNLNIELQFHKLNQLTDILSQNDARMMRNLIYSIVYKVYKTGNTQDLYLCLSGGRKTMSSDIQQAAYLFGCKAMIHILAEGMVNFDLETTPENIAYQEINKITPVLYNKDIPAGKLAELMEDNEVKLPKAEITDNIYSYNDEDTSFLDLVEKLQAQQDNLTINYYNKLRYSEPASNFQILHLLNPDKINELKKKYINGIDNSKQDLRWLYNLPKTDLHCHLGGFADTKGLIKIATANAKYLGNSLKEKELEREITASIQKKNLNELRATWKAINMQENNLRCLDSSLYLLCFENNENLLEQVIWGDMLQEENFIAIGLNRYEEIGDFQGSTLLQTEEALREICKQLKDDAKKNNLLYKELRCSPCNYTNNLKATEVVEILYDELKDAECVFRLIIIGSRHKSPKILNEHINLCKELKGQNGKISDFICGFDLAGPEMGETISLREKILPLLEDCLRITIHSGETTSVKNMWNTVYNLNADRIGHGLYLQDDENLMEKLKDKRTAIELCPSSNFQIKGYRDYSINSTSKMCIYPLKQYLQKGIKVCICSDDPGISRTDISKEYLKAAKMTEGGLSKWEILTLIRNSFVSSFQNKEQKQELIKKAEQKIMQLV</sequence>
<dbReference type="Proteomes" id="UP000002019">
    <property type="component" value="Chromosome"/>
</dbReference>
<keyword evidence="10" id="KW-1185">Reference proteome</keyword>
<evidence type="ECO:0000256" key="3">
    <source>
        <dbReference type="ARBA" id="ARBA00012784"/>
    </source>
</evidence>
<evidence type="ECO:0000313" key="9">
    <source>
        <dbReference type="EMBL" id="CAO80728.1"/>
    </source>
</evidence>
<dbReference type="GO" id="GO:0046103">
    <property type="term" value="P:inosine biosynthetic process"/>
    <property type="evidence" value="ECO:0007669"/>
    <property type="project" value="TreeGrafter"/>
</dbReference>
<dbReference type="eggNOG" id="COG1816">
    <property type="taxonomic scope" value="Bacteria"/>
</dbReference>
<dbReference type="GO" id="GO:0043103">
    <property type="term" value="P:hypoxanthine salvage"/>
    <property type="evidence" value="ECO:0007669"/>
    <property type="project" value="TreeGrafter"/>
</dbReference>
<dbReference type="PANTHER" id="PTHR11409:SF43">
    <property type="entry name" value="ADENOSINE DEAMINASE"/>
    <property type="match status" value="1"/>
</dbReference>
<evidence type="ECO:0000259" key="7">
    <source>
        <dbReference type="Pfam" id="PF00962"/>
    </source>
</evidence>
<dbReference type="EMBL" id="CU466930">
    <property type="protein sequence ID" value="CAO80728.1"/>
    <property type="molecule type" value="Genomic_DNA"/>
</dbReference>
<dbReference type="InterPro" id="IPR032466">
    <property type="entry name" value="Metal_Hydrolase"/>
</dbReference>
<dbReference type="RefSeq" id="WP_015424586.1">
    <property type="nucleotide sequence ID" value="NC_020449.1"/>
</dbReference>
<gene>
    <name evidence="9" type="ordered locus">CLOAM0847</name>
</gene>
<reference evidence="9 10" key="1">
    <citation type="journal article" date="2008" name="J. Bacteriol.">
        <title>'Candidatus Cloacamonas acidaminovorans': genome sequence reconstruction provides a first glimpse of a new bacterial division.</title>
        <authorList>
            <person name="Pelletier E."/>
            <person name="Kreimeyer A."/>
            <person name="Bocs S."/>
            <person name="Rouy Z."/>
            <person name="Gyapay G."/>
            <person name="Chouari R."/>
            <person name="Riviere D."/>
            <person name="Ganesan A."/>
            <person name="Daegelen P."/>
            <person name="Sghir A."/>
            <person name="Cohen G.N."/>
            <person name="Medigue C."/>
            <person name="Weissenbach J."/>
            <person name="Le Paslier D."/>
        </authorList>
    </citation>
    <scope>NUCLEOTIDE SEQUENCE [LARGE SCALE GENOMIC DNA]</scope>
    <source>
        <strain evidence="10">Evry</strain>
    </source>
</reference>
<dbReference type="STRING" id="459349.CLOAM0847"/>
<dbReference type="GO" id="GO:0046872">
    <property type="term" value="F:metal ion binding"/>
    <property type="evidence" value="ECO:0007669"/>
    <property type="project" value="UniProtKB-KW"/>
</dbReference>
<dbReference type="PANTHER" id="PTHR11409">
    <property type="entry name" value="ADENOSINE DEAMINASE"/>
    <property type="match status" value="1"/>
</dbReference>
<organism evidence="9 10">
    <name type="scientific">Cloacimonas acidaminovorans (strain Evry)</name>
    <dbReference type="NCBI Taxonomy" id="459349"/>
    <lineage>
        <taxon>Bacteria</taxon>
        <taxon>Pseudomonadati</taxon>
        <taxon>Candidatus Cloacimonadota</taxon>
        <taxon>Candidatus Cloacimonadia</taxon>
        <taxon>Candidatus Cloacimonadales</taxon>
        <taxon>Candidatus Cloacimonadaceae</taxon>
        <taxon>Candidatus Cloacimonas</taxon>
    </lineage>
</organism>
<evidence type="ECO:0000313" key="10">
    <source>
        <dbReference type="Proteomes" id="UP000002019"/>
    </source>
</evidence>
<comment type="cofactor">
    <cofactor evidence="1">
        <name>Zn(2+)</name>
        <dbReference type="ChEBI" id="CHEBI:29105"/>
    </cofactor>
</comment>
<name>B0VHB3_CLOAI</name>
<dbReference type="GO" id="GO:0004000">
    <property type="term" value="F:adenosine deaminase activity"/>
    <property type="evidence" value="ECO:0007669"/>
    <property type="project" value="TreeGrafter"/>
</dbReference>
<evidence type="ECO:0000256" key="4">
    <source>
        <dbReference type="ARBA" id="ARBA00022723"/>
    </source>
</evidence>
<protein>
    <recommendedName>
        <fullName evidence="3">adenosine deaminase</fullName>
        <ecNumber evidence="3">3.5.4.4</ecNumber>
    </recommendedName>
</protein>
<dbReference type="Gene3D" id="3.20.20.140">
    <property type="entry name" value="Metal-dependent hydrolases"/>
    <property type="match status" value="1"/>
</dbReference>
<evidence type="ECO:0000256" key="1">
    <source>
        <dbReference type="ARBA" id="ARBA00001947"/>
    </source>
</evidence>
<dbReference type="Pfam" id="PF00962">
    <property type="entry name" value="A_deaminase"/>
    <property type="match status" value="1"/>
</dbReference>
<dbReference type="Pfam" id="PF09623">
    <property type="entry name" value="Cas_NE0113"/>
    <property type="match status" value="1"/>
</dbReference>
<dbReference type="InterPro" id="IPR019092">
    <property type="entry name" value="SSO2081-like_dom"/>
</dbReference>
<evidence type="ECO:0000256" key="5">
    <source>
        <dbReference type="ARBA" id="ARBA00022801"/>
    </source>
</evidence>
<evidence type="ECO:0000256" key="6">
    <source>
        <dbReference type="ARBA" id="ARBA00022833"/>
    </source>
</evidence>
<keyword evidence="5 9" id="KW-0378">Hydrolase</keyword>
<keyword evidence="6" id="KW-0862">Zinc</keyword>
<dbReference type="KEGG" id="caci:CLOAM0847"/>
<accession>B0VHB3</accession>
<dbReference type="GO" id="GO:0005829">
    <property type="term" value="C:cytosol"/>
    <property type="evidence" value="ECO:0007669"/>
    <property type="project" value="TreeGrafter"/>
</dbReference>